<dbReference type="EMBL" id="NCVQ01000001">
    <property type="protein sequence ID" value="PWZ52226.1"/>
    <property type="molecule type" value="Genomic_DNA"/>
</dbReference>
<organism evidence="1">
    <name type="scientific">Zea mays</name>
    <name type="common">Maize</name>
    <dbReference type="NCBI Taxonomy" id="4577"/>
    <lineage>
        <taxon>Eukaryota</taxon>
        <taxon>Viridiplantae</taxon>
        <taxon>Streptophyta</taxon>
        <taxon>Embryophyta</taxon>
        <taxon>Tracheophyta</taxon>
        <taxon>Spermatophyta</taxon>
        <taxon>Magnoliopsida</taxon>
        <taxon>Liliopsida</taxon>
        <taxon>Poales</taxon>
        <taxon>Poaceae</taxon>
        <taxon>PACMAD clade</taxon>
        <taxon>Panicoideae</taxon>
        <taxon>Andropogonodae</taxon>
        <taxon>Andropogoneae</taxon>
        <taxon>Tripsacinae</taxon>
        <taxon>Zea</taxon>
    </lineage>
</organism>
<gene>
    <name evidence="1" type="ORF">Zm00014a_030040</name>
</gene>
<sequence>MCIGILDIMMPTTCFSIQIINTNS</sequence>
<reference evidence="1" key="1">
    <citation type="journal article" date="2018" name="Nat. Genet.">
        <title>Extensive intraspecific gene order and gene structural variations between Mo17 and other maize genomes.</title>
        <authorList>
            <person name="Sun S."/>
            <person name="Zhou Y."/>
            <person name="Chen J."/>
            <person name="Shi J."/>
            <person name="Zhao H."/>
            <person name="Zhao H."/>
            <person name="Song W."/>
            <person name="Zhang M."/>
            <person name="Cui Y."/>
            <person name="Dong X."/>
            <person name="Liu H."/>
            <person name="Ma X."/>
            <person name="Jiao Y."/>
            <person name="Wang B."/>
            <person name="Wei X."/>
            <person name="Stein J.C."/>
            <person name="Glaubitz J.C."/>
            <person name="Lu F."/>
            <person name="Yu G."/>
            <person name="Liang C."/>
            <person name="Fengler K."/>
            <person name="Li B."/>
            <person name="Rafalski A."/>
            <person name="Schnable P.S."/>
            <person name="Ware D.H."/>
            <person name="Buckler E.S."/>
            <person name="Lai J."/>
        </authorList>
    </citation>
    <scope>NUCLEOTIDE SEQUENCE [LARGE SCALE GENOMIC DNA]</scope>
    <source>
        <tissue evidence="1">Seedling</tissue>
    </source>
</reference>
<dbReference type="Proteomes" id="UP000251960">
    <property type="component" value="Chromosome 1"/>
</dbReference>
<evidence type="ECO:0000313" key="1">
    <source>
        <dbReference type="EMBL" id="PWZ52226.1"/>
    </source>
</evidence>
<accession>A0A317Y230</accession>
<dbReference type="AlphaFoldDB" id="A0A317Y230"/>
<name>A0A317Y230_MAIZE</name>
<protein>
    <submittedName>
        <fullName evidence="1">Uncharacterized protein</fullName>
    </submittedName>
</protein>
<comment type="caution">
    <text evidence="1">The sequence shown here is derived from an EMBL/GenBank/DDBJ whole genome shotgun (WGS) entry which is preliminary data.</text>
</comment>
<proteinExistence type="predicted"/>